<feature type="compositionally biased region" description="Gly residues" evidence="1">
    <location>
        <begin position="86"/>
        <end position="98"/>
    </location>
</feature>
<evidence type="ECO:0000256" key="2">
    <source>
        <dbReference type="SAM" id="Phobius"/>
    </source>
</evidence>
<evidence type="ECO:0000256" key="1">
    <source>
        <dbReference type="SAM" id="MobiDB-lite"/>
    </source>
</evidence>
<feature type="transmembrane region" description="Helical" evidence="2">
    <location>
        <begin position="285"/>
        <end position="305"/>
    </location>
</feature>
<dbReference type="EMBL" id="FMHZ01000002">
    <property type="protein sequence ID" value="SCL55761.1"/>
    <property type="molecule type" value="Genomic_DNA"/>
</dbReference>
<reference evidence="4" key="1">
    <citation type="submission" date="2016-06" db="EMBL/GenBank/DDBJ databases">
        <authorList>
            <person name="Varghese N."/>
            <person name="Submissions Spin"/>
        </authorList>
    </citation>
    <scope>NUCLEOTIDE SEQUENCE [LARGE SCALE GENOMIC DNA]</scope>
    <source>
        <strain evidence="4">DSM 43903</strain>
    </source>
</reference>
<keyword evidence="4" id="KW-1185">Reference proteome</keyword>
<dbReference type="AlphaFoldDB" id="A0A1C6UNZ8"/>
<feature type="compositionally biased region" description="Low complexity" evidence="1">
    <location>
        <begin position="22"/>
        <end position="55"/>
    </location>
</feature>
<feature type="compositionally biased region" description="Basic and acidic residues" evidence="1">
    <location>
        <begin position="118"/>
        <end position="136"/>
    </location>
</feature>
<keyword evidence="2" id="KW-1133">Transmembrane helix</keyword>
<keyword evidence="2" id="KW-0472">Membrane</keyword>
<evidence type="ECO:0000313" key="4">
    <source>
        <dbReference type="Proteomes" id="UP000199001"/>
    </source>
</evidence>
<proteinExistence type="predicted"/>
<organism evidence="3 4">
    <name type="scientific">Micromonospora citrea</name>
    <dbReference type="NCBI Taxonomy" id="47855"/>
    <lineage>
        <taxon>Bacteria</taxon>
        <taxon>Bacillati</taxon>
        <taxon>Actinomycetota</taxon>
        <taxon>Actinomycetes</taxon>
        <taxon>Micromonosporales</taxon>
        <taxon>Micromonosporaceae</taxon>
        <taxon>Micromonospora</taxon>
    </lineage>
</organism>
<name>A0A1C6UNZ8_9ACTN</name>
<dbReference type="RefSeq" id="WP_245724659.1">
    <property type="nucleotide sequence ID" value="NZ_FMHZ01000002.1"/>
</dbReference>
<protein>
    <submittedName>
        <fullName evidence="3">Uncharacterized protein</fullName>
    </submittedName>
</protein>
<feature type="region of interest" description="Disordered" evidence="1">
    <location>
        <begin position="1"/>
        <end position="146"/>
    </location>
</feature>
<accession>A0A1C6UNZ8</accession>
<gene>
    <name evidence="3" type="ORF">GA0070606_2494</name>
</gene>
<dbReference type="Proteomes" id="UP000199001">
    <property type="component" value="Unassembled WGS sequence"/>
</dbReference>
<evidence type="ECO:0000313" key="3">
    <source>
        <dbReference type="EMBL" id="SCL55761.1"/>
    </source>
</evidence>
<feature type="transmembrane region" description="Helical" evidence="2">
    <location>
        <begin position="254"/>
        <end position="273"/>
    </location>
</feature>
<keyword evidence="2" id="KW-0812">Transmembrane</keyword>
<feature type="transmembrane region" description="Helical" evidence="2">
    <location>
        <begin position="148"/>
        <end position="167"/>
    </location>
</feature>
<sequence>MVVVTGRRAARDQDDRGGGAAGAARGAVAPQPRVVPAAAPEAPAEHAGAAVEVEPTTGAPVDAVPRRVPVRQPQHRPRRGPSPPGGTRGGDDATGGPDGDGDGAYWPPIEQVHWDGTPIREEPPHERQRPSRDGVRRPRRAPHPPDPLPGLAVLLALSLVAAFFSWVSAGPFWLAVGHATRGTVVIVDCDGGGLTQRCRGNFFAAEGSWIAHGVRVSGVAAERTATGASLPARMTGPDGGTAYADTGAVGHLRWLLGLLVVLGCCAGIARWTGSTRLADPRLRRWAVAGAVAGPLAITLGFLVAAW</sequence>